<dbReference type="STRING" id="545697.HMPREF0216_03183"/>
<dbReference type="Proteomes" id="UP000010420">
    <property type="component" value="Unassembled WGS sequence"/>
</dbReference>
<feature type="transmembrane region" description="Helical" evidence="1">
    <location>
        <begin position="15"/>
        <end position="32"/>
    </location>
</feature>
<dbReference type="PATRIC" id="fig|545697.3.peg.3116"/>
<keyword evidence="3" id="KW-1185">Reference proteome</keyword>
<keyword evidence="1" id="KW-0812">Transmembrane</keyword>
<evidence type="ECO:0000313" key="3">
    <source>
        <dbReference type="Proteomes" id="UP000010420"/>
    </source>
</evidence>
<reference evidence="2 3" key="1">
    <citation type="submission" date="2012-05" db="EMBL/GenBank/DDBJ databases">
        <authorList>
            <person name="Weinstock G."/>
            <person name="Sodergren E."/>
            <person name="Lobos E.A."/>
            <person name="Fulton L."/>
            <person name="Fulton R."/>
            <person name="Courtney L."/>
            <person name="Fronick C."/>
            <person name="O'Laughlin M."/>
            <person name="Godfrey J."/>
            <person name="Wilson R.M."/>
            <person name="Miner T."/>
            <person name="Farmer C."/>
            <person name="Delehaunty K."/>
            <person name="Cordes M."/>
            <person name="Minx P."/>
            <person name="Tomlinson C."/>
            <person name="Chen J."/>
            <person name="Wollam A."/>
            <person name="Pepin K.H."/>
            <person name="Bhonagiri V."/>
            <person name="Zhang X."/>
            <person name="Suruliraj S."/>
            <person name="Warren W."/>
            <person name="Mitreva M."/>
            <person name="Mardis E.R."/>
            <person name="Wilson R.K."/>
        </authorList>
    </citation>
    <scope>NUCLEOTIDE SEQUENCE [LARGE SCALE GENOMIC DNA]</scope>
    <source>
        <strain evidence="2 3">DSM 1785</strain>
    </source>
</reference>
<dbReference type="HOGENOM" id="CLU_2615747_0_0_9"/>
<protein>
    <submittedName>
        <fullName evidence="2">Uncharacterized protein</fullName>
    </submittedName>
</protein>
<sequence length="78" mass="8702">MSKMKISINTGNKKIYIPVSFSLASAFVMMIPSKEISKEDKKTILSILKVCKKELKPYKGLEIINVNSASGEKIIIKI</sequence>
<evidence type="ECO:0000313" key="2">
    <source>
        <dbReference type="EMBL" id="EKY22592.1"/>
    </source>
</evidence>
<proteinExistence type="predicted"/>
<comment type="caution">
    <text evidence="2">The sequence shown here is derived from an EMBL/GenBank/DDBJ whole genome shotgun (WGS) entry which is preliminary data.</text>
</comment>
<keyword evidence="1" id="KW-0472">Membrane</keyword>
<keyword evidence="1" id="KW-1133">Transmembrane helix</keyword>
<gene>
    <name evidence="2" type="ORF">HMPREF0216_03183</name>
</gene>
<name>L1Q4Q0_9CLOT</name>
<evidence type="ECO:0000256" key="1">
    <source>
        <dbReference type="SAM" id="Phobius"/>
    </source>
</evidence>
<accession>L1Q4Q0</accession>
<dbReference type="AlphaFoldDB" id="L1Q4Q0"/>
<dbReference type="EMBL" id="AMEZ01000121">
    <property type="protein sequence ID" value="EKY22592.1"/>
    <property type="molecule type" value="Genomic_DNA"/>
</dbReference>
<organism evidence="2 3">
    <name type="scientific">Clostridium celatum DSM 1785</name>
    <dbReference type="NCBI Taxonomy" id="545697"/>
    <lineage>
        <taxon>Bacteria</taxon>
        <taxon>Bacillati</taxon>
        <taxon>Bacillota</taxon>
        <taxon>Clostridia</taxon>
        <taxon>Eubacteriales</taxon>
        <taxon>Clostridiaceae</taxon>
        <taxon>Clostridium</taxon>
    </lineage>
</organism>